<proteinExistence type="predicted"/>
<sequence length="116" mass="12312">MINVMNTAKKKAGAAILCGALALTLGSGTTTFAAEGATDSLLVKHENGVINYSTDGGQTWNENAPANMQAIKIGEGNMKINNKFAPEDGIKMKVMVKEENGKKLYSTDDGQTWSET</sequence>
<dbReference type="EMBL" id="JAMDLW010000062">
    <property type="protein sequence ID" value="MCY9523226.1"/>
    <property type="molecule type" value="Genomic_DNA"/>
</dbReference>
<dbReference type="RefSeq" id="WP_268607376.1">
    <property type="nucleotide sequence ID" value="NZ_JAMDLW010000062.1"/>
</dbReference>
<feature type="signal peptide" evidence="1">
    <location>
        <begin position="1"/>
        <end position="33"/>
    </location>
</feature>
<comment type="caution">
    <text evidence="2">The sequence shown here is derived from an EMBL/GenBank/DDBJ whole genome shotgun (WGS) entry which is preliminary data.</text>
</comment>
<feature type="non-terminal residue" evidence="2">
    <location>
        <position position="116"/>
    </location>
</feature>
<evidence type="ECO:0000256" key="1">
    <source>
        <dbReference type="SAM" id="SignalP"/>
    </source>
</evidence>
<dbReference type="SUPFAM" id="SSF110296">
    <property type="entry name" value="Oligoxyloglucan reducing end-specific cellobiohydrolase"/>
    <property type="match status" value="1"/>
</dbReference>
<reference evidence="2 3" key="1">
    <citation type="submission" date="2022-05" db="EMBL/GenBank/DDBJ databases">
        <title>Genome Sequencing of Bee-Associated Microbes.</title>
        <authorList>
            <person name="Dunlap C."/>
        </authorList>
    </citation>
    <scope>NUCLEOTIDE SEQUENCE [LARGE SCALE GENOMIC DNA]</scope>
    <source>
        <strain evidence="2 3">NRRL NRS-1438</strain>
    </source>
</reference>
<dbReference type="Pfam" id="PF02012">
    <property type="entry name" value="BNR"/>
    <property type="match status" value="2"/>
</dbReference>
<dbReference type="CDD" id="cd15482">
    <property type="entry name" value="Sialidase_non-viral"/>
    <property type="match status" value="1"/>
</dbReference>
<evidence type="ECO:0000313" key="2">
    <source>
        <dbReference type="EMBL" id="MCY9523226.1"/>
    </source>
</evidence>
<dbReference type="Proteomes" id="UP001207626">
    <property type="component" value="Unassembled WGS sequence"/>
</dbReference>
<protein>
    <submittedName>
        <fullName evidence="2">Glycoside hydrolase</fullName>
    </submittedName>
</protein>
<keyword evidence="1" id="KW-0732">Signal</keyword>
<accession>A0ABT4E0W0</accession>
<gene>
    <name evidence="2" type="ORF">M5X09_26860</name>
</gene>
<dbReference type="Gene3D" id="2.120.10.10">
    <property type="match status" value="1"/>
</dbReference>
<feature type="chain" id="PRO_5047412104" evidence="1">
    <location>
        <begin position="34"/>
        <end position="116"/>
    </location>
</feature>
<keyword evidence="3" id="KW-1185">Reference proteome</keyword>
<dbReference type="InterPro" id="IPR002860">
    <property type="entry name" value="BNR_rpt"/>
</dbReference>
<evidence type="ECO:0000313" key="3">
    <source>
        <dbReference type="Proteomes" id="UP001207626"/>
    </source>
</evidence>
<organism evidence="2 3">
    <name type="scientific">Paenibacillus apiarius</name>
    <dbReference type="NCBI Taxonomy" id="46240"/>
    <lineage>
        <taxon>Bacteria</taxon>
        <taxon>Bacillati</taxon>
        <taxon>Bacillota</taxon>
        <taxon>Bacilli</taxon>
        <taxon>Bacillales</taxon>
        <taxon>Paenibacillaceae</taxon>
        <taxon>Paenibacillus</taxon>
    </lineage>
</organism>
<dbReference type="GO" id="GO:0016787">
    <property type="term" value="F:hydrolase activity"/>
    <property type="evidence" value="ECO:0007669"/>
    <property type="project" value="UniProtKB-KW"/>
</dbReference>
<name>A0ABT4E0W0_9BACL</name>
<keyword evidence="2" id="KW-0378">Hydrolase</keyword>